<feature type="non-terminal residue" evidence="1">
    <location>
        <position position="54"/>
    </location>
</feature>
<sequence length="54" mass="6454">MFPNKQFLEKIRSVILKNNETKNLKIEDKDLITVYNYQILIYGKGGKNRYLPIH</sequence>
<name>A0A139JQ04_9MOLU</name>
<accession>A0A139JQ04</accession>
<evidence type="ECO:0000313" key="1">
    <source>
        <dbReference type="EMBL" id="KXT29057.1"/>
    </source>
</evidence>
<protein>
    <submittedName>
        <fullName evidence="1">Uncharacterized protein</fullName>
    </submittedName>
</protein>
<comment type="caution">
    <text evidence="1">The sequence shown here is derived from an EMBL/GenBank/DDBJ whole genome shotgun (WGS) entry which is preliminary data.</text>
</comment>
<organism evidence="1 2">
    <name type="scientific">Candidatus Phytoplasma oryzae</name>
    <dbReference type="NCBI Taxonomy" id="203274"/>
    <lineage>
        <taxon>Bacteria</taxon>
        <taxon>Bacillati</taxon>
        <taxon>Mycoplasmatota</taxon>
        <taxon>Mollicutes</taxon>
        <taxon>Acholeplasmatales</taxon>
        <taxon>Acholeplasmataceae</taxon>
        <taxon>Candidatus Phytoplasma</taxon>
        <taxon>16SrXI (Rice yellow dwarf group)</taxon>
    </lineage>
</organism>
<dbReference type="EMBL" id="LTBM01000021">
    <property type="protein sequence ID" value="KXT29057.1"/>
    <property type="molecule type" value="Genomic_DNA"/>
</dbReference>
<dbReference type="AlphaFoldDB" id="A0A139JQ04"/>
<evidence type="ECO:0000313" key="2">
    <source>
        <dbReference type="Proteomes" id="UP000070069"/>
    </source>
</evidence>
<reference evidence="1 2" key="1">
    <citation type="submission" date="2016-02" db="EMBL/GenBank/DDBJ databases">
        <title>A draft genome sequence of Candidatus Phytoplasma oryzae strain Mbita1, the causative agent of Napier Grass stunt disease in Kenya.</title>
        <authorList>
            <person name="Fischer A."/>
            <person name="Santa-Cruz I."/>
            <person name="Wambua L."/>
            <person name="Olds C."/>
            <person name="Midega C."/>
            <person name="Dickinson M."/>
            <person name="Kawicha P."/>
            <person name="Khan Z."/>
            <person name="Masiga D."/>
            <person name="Jores J."/>
            <person name="Bernd S."/>
        </authorList>
    </citation>
    <scope>NUCLEOTIDE SEQUENCE [LARGE SCALE GENOMIC DNA]</scope>
    <source>
        <strain evidence="1">Mbita1</strain>
    </source>
</reference>
<proteinExistence type="predicted"/>
<gene>
    <name evidence="1" type="ORF">AXA84_0437</name>
</gene>
<dbReference type="Proteomes" id="UP000070069">
    <property type="component" value="Unassembled WGS sequence"/>
</dbReference>